<feature type="region of interest" description="Disordered" evidence="1">
    <location>
        <begin position="1"/>
        <end position="56"/>
    </location>
</feature>
<comment type="caution">
    <text evidence="2">The sequence shown here is derived from an EMBL/GenBank/DDBJ whole genome shotgun (WGS) entry which is preliminary data.</text>
</comment>
<dbReference type="AlphaFoldDB" id="A0ABD3M1Y9"/>
<evidence type="ECO:0000313" key="2">
    <source>
        <dbReference type="EMBL" id="KAL3756848.1"/>
    </source>
</evidence>
<reference evidence="2 3" key="1">
    <citation type="submission" date="2024-10" db="EMBL/GenBank/DDBJ databases">
        <title>Updated reference genomes for cyclostephanoid diatoms.</title>
        <authorList>
            <person name="Roberts W.R."/>
            <person name="Alverson A.J."/>
        </authorList>
    </citation>
    <scope>NUCLEOTIDE SEQUENCE [LARGE SCALE GENOMIC DNA]</scope>
    <source>
        <strain evidence="2 3">AJA232-27</strain>
    </source>
</reference>
<evidence type="ECO:0000313" key="3">
    <source>
        <dbReference type="Proteomes" id="UP001530293"/>
    </source>
</evidence>
<accession>A0ABD3M1Y9</accession>
<sequence>MNTTKCPTPPTMTPTPPPMSPLVVHAHDNTSPLTTPIPRQLLHHRPPANSTSSNHS</sequence>
<protein>
    <submittedName>
        <fullName evidence="2">Uncharacterized protein</fullName>
    </submittedName>
</protein>
<keyword evidence="3" id="KW-1185">Reference proteome</keyword>
<name>A0ABD3M1Y9_9STRA</name>
<dbReference type="EMBL" id="JALLBG020000288">
    <property type="protein sequence ID" value="KAL3756848.1"/>
    <property type="molecule type" value="Genomic_DNA"/>
</dbReference>
<dbReference type="Proteomes" id="UP001530293">
    <property type="component" value="Unassembled WGS sequence"/>
</dbReference>
<evidence type="ECO:0000256" key="1">
    <source>
        <dbReference type="SAM" id="MobiDB-lite"/>
    </source>
</evidence>
<gene>
    <name evidence="2" type="ORF">ACHAWU_005110</name>
</gene>
<feature type="compositionally biased region" description="Pro residues" evidence="1">
    <location>
        <begin position="7"/>
        <end position="20"/>
    </location>
</feature>
<proteinExistence type="predicted"/>
<organism evidence="2 3">
    <name type="scientific">Discostella pseudostelligera</name>
    <dbReference type="NCBI Taxonomy" id="259834"/>
    <lineage>
        <taxon>Eukaryota</taxon>
        <taxon>Sar</taxon>
        <taxon>Stramenopiles</taxon>
        <taxon>Ochrophyta</taxon>
        <taxon>Bacillariophyta</taxon>
        <taxon>Coscinodiscophyceae</taxon>
        <taxon>Thalassiosirophycidae</taxon>
        <taxon>Stephanodiscales</taxon>
        <taxon>Stephanodiscaceae</taxon>
        <taxon>Discostella</taxon>
    </lineage>
</organism>